<evidence type="ECO:0000256" key="2">
    <source>
        <dbReference type="ARBA" id="ARBA00022603"/>
    </source>
</evidence>
<accession>A0A1H7VS66</accession>
<dbReference type="STRING" id="43775.SAMN04489760_104135"/>
<dbReference type="EMBL" id="FOBS01000004">
    <property type="protein sequence ID" value="SEM11637.1"/>
    <property type="molecule type" value="Genomic_DNA"/>
</dbReference>
<feature type="binding site" evidence="5">
    <location>
        <begin position="122"/>
        <end position="123"/>
    </location>
    <ligand>
        <name>S-adenosyl-L-methionine</name>
        <dbReference type="ChEBI" id="CHEBI:59789"/>
    </ligand>
</feature>
<dbReference type="PANTHER" id="PTHR43591">
    <property type="entry name" value="METHYLTRANSFERASE"/>
    <property type="match status" value="1"/>
</dbReference>
<comment type="similarity">
    <text evidence="5">Belongs to the class I-like SAM-binding methyltransferase superfamily. MenG/UbiE family.</text>
</comment>
<keyword evidence="2 5" id="KW-0489">Methyltransferase</keyword>
<keyword evidence="1 5" id="KW-0474">Menaquinone biosynthesis</keyword>
<organism evidence="6 7">
    <name type="scientific">Syntrophus gentianae</name>
    <dbReference type="NCBI Taxonomy" id="43775"/>
    <lineage>
        <taxon>Bacteria</taxon>
        <taxon>Pseudomonadati</taxon>
        <taxon>Thermodesulfobacteriota</taxon>
        <taxon>Syntrophia</taxon>
        <taxon>Syntrophales</taxon>
        <taxon>Syntrophaceae</taxon>
        <taxon>Syntrophus</taxon>
    </lineage>
</organism>
<sequence>MEEPLKRNYAPVKDLKPDEHIRMVQEIFATVTGKYDFLNHLLSFRRDVAWRRFAARKMRFPKTRRYLDVATGTADLALEVARRYPDVQVTGLDFVPEMLEKAAEKSARRKECRDRVSFVQGDALALPFADQSFDVVGIAFGIRNIPDRPGALREFHRVLVNGGQVAVLEMQSPQVKVLRLLCSFYLRSVLPRLARRFTRNPAAYLYLADSILSFPPPERFSGMMRDAGFSDVRHYPLTLGITRLYVGWKPE</sequence>
<keyword evidence="4 5" id="KW-0949">S-adenosyl-L-methionine</keyword>
<keyword evidence="7" id="KW-1185">Reference proteome</keyword>
<comment type="catalytic activity">
    <reaction evidence="5">
        <text>a 2-demethylmenaquinol + S-adenosyl-L-methionine = a menaquinol + S-adenosyl-L-homocysteine + H(+)</text>
        <dbReference type="Rhea" id="RHEA:42640"/>
        <dbReference type="Rhea" id="RHEA-COMP:9539"/>
        <dbReference type="Rhea" id="RHEA-COMP:9563"/>
        <dbReference type="ChEBI" id="CHEBI:15378"/>
        <dbReference type="ChEBI" id="CHEBI:18151"/>
        <dbReference type="ChEBI" id="CHEBI:55437"/>
        <dbReference type="ChEBI" id="CHEBI:57856"/>
        <dbReference type="ChEBI" id="CHEBI:59789"/>
        <dbReference type="EC" id="2.1.1.163"/>
    </reaction>
</comment>
<reference evidence="6 7" key="1">
    <citation type="submission" date="2016-10" db="EMBL/GenBank/DDBJ databases">
        <authorList>
            <person name="de Groot N.N."/>
        </authorList>
    </citation>
    <scope>NUCLEOTIDE SEQUENCE [LARGE SCALE GENOMIC DNA]</scope>
    <source>
        <strain evidence="6 7">DSM 8423</strain>
    </source>
</reference>
<dbReference type="OrthoDB" id="9808140at2"/>
<name>A0A1H7VS66_9BACT</name>
<dbReference type="PROSITE" id="PS51608">
    <property type="entry name" value="SAM_MT_UBIE"/>
    <property type="match status" value="1"/>
</dbReference>
<dbReference type="InterPro" id="IPR023576">
    <property type="entry name" value="UbiE/COQ5_MeTrFase_CS"/>
</dbReference>
<comment type="function">
    <text evidence="5">Methyltransferase required for the conversion of demethylmenaquinol (DMKH2) to menaquinol (MKH2).</text>
</comment>
<dbReference type="SUPFAM" id="SSF53335">
    <property type="entry name" value="S-adenosyl-L-methionine-dependent methyltransferases"/>
    <property type="match status" value="1"/>
</dbReference>
<dbReference type="Proteomes" id="UP000198744">
    <property type="component" value="Unassembled WGS sequence"/>
</dbReference>
<dbReference type="UniPathway" id="UPA00079">
    <property type="reaction ID" value="UER00169"/>
</dbReference>
<dbReference type="AlphaFoldDB" id="A0A1H7VS66"/>
<dbReference type="PROSITE" id="PS01183">
    <property type="entry name" value="UBIE_1"/>
    <property type="match status" value="1"/>
</dbReference>
<dbReference type="GO" id="GO:0032259">
    <property type="term" value="P:methylation"/>
    <property type="evidence" value="ECO:0007669"/>
    <property type="project" value="UniProtKB-KW"/>
</dbReference>
<dbReference type="Gene3D" id="3.40.50.150">
    <property type="entry name" value="Vaccinia Virus protein VP39"/>
    <property type="match status" value="1"/>
</dbReference>
<evidence type="ECO:0000256" key="5">
    <source>
        <dbReference type="HAMAP-Rule" id="MF_01813"/>
    </source>
</evidence>
<evidence type="ECO:0000256" key="4">
    <source>
        <dbReference type="ARBA" id="ARBA00022691"/>
    </source>
</evidence>
<dbReference type="NCBIfam" id="NF001244">
    <property type="entry name" value="PRK00216.1-5"/>
    <property type="match status" value="1"/>
</dbReference>
<dbReference type="HAMAP" id="MF_01813">
    <property type="entry name" value="MenG_UbiE_methyltr"/>
    <property type="match status" value="1"/>
</dbReference>
<dbReference type="UniPathway" id="UPA00232"/>
<dbReference type="NCBIfam" id="TIGR01934">
    <property type="entry name" value="MenG_MenH_UbiE"/>
    <property type="match status" value="1"/>
</dbReference>
<evidence type="ECO:0000313" key="6">
    <source>
        <dbReference type="EMBL" id="SEM11637.1"/>
    </source>
</evidence>
<feature type="binding site" evidence="5">
    <location>
        <position position="93"/>
    </location>
    <ligand>
        <name>S-adenosyl-L-methionine</name>
        <dbReference type="ChEBI" id="CHEBI:59789"/>
    </ligand>
</feature>
<dbReference type="GO" id="GO:0009234">
    <property type="term" value="P:menaquinone biosynthetic process"/>
    <property type="evidence" value="ECO:0007669"/>
    <property type="project" value="UniProtKB-UniRule"/>
</dbReference>
<comment type="pathway">
    <text evidence="5">Quinol/quinone metabolism; menaquinone biosynthesis; menaquinol from 1,4-dihydroxy-2-naphthoate: step 2/2.</text>
</comment>
<feature type="binding site" evidence="5">
    <location>
        <position position="73"/>
    </location>
    <ligand>
        <name>S-adenosyl-L-methionine</name>
        <dbReference type="ChEBI" id="CHEBI:59789"/>
    </ligand>
</feature>
<evidence type="ECO:0000256" key="1">
    <source>
        <dbReference type="ARBA" id="ARBA00022428"/>
    </source>
</evidence>
<proteinExistence type="inferred from homology"/>
<protein>
    <recommendedName>
        <fullName evidence="5">Demethylmenaquinone methyltransferase</fullName>
        <ecNumber evidence="5">2.1.1.163</ecNumber>
    </recommendedName>
</protein>
<evidence type="ECO:0000256" key="3">
    <source>
        <dbReference type="ARBA" id="ARBA00022679"/>
    </source>
</evidence>
<dbReference type="RefSeq" id="WP_093882490.1">
    <property type="nucleotide sequence ID" value="NZ_FOBS01000004.1"/>
</dbReference>
<dbReference type="Pfam" id="PF01209">
    <property type="entry name" value="Ubie_methyltran"/>
    <property type="match status" value="1"/>
</dbReference>
<dbReference type="PANTHER" id="PTHR43591:SF24">
    <property type="entry name" value="2-METHOXY-6-POLYPRENYL-1,4-BENZOQUINOL METHYLASE, MITOCHONDRIAL"/>
    <property type="match status" value="1"/>
</dbReference>
<comment type="caution">
    <text evidence="5">Lacks conserved residue(s) required for the propagation of feature annotation.</text>
</comment>
<dbReference type="GO" id="GO:0043770">
    <property type="term" value="F:demethylmenaquinone methyltransferase activity"/>
    <property type="evidence" value="ECO:0007669"/>
    <property type="project" value="UniProtKB-UniRule"/>
</dbReference>
<gene>
    <name evidence="5" type="primary">menG</name>
    <name evidence="6" type="ORF">SAMN04489760_104135</name>
</gene>
<evidence type="ECO:0000313" key="7">
    <source>
        <dbReference type="Proteomes" id="UP000198744"/>
    </source>
</evidence>
<keyword evidence="3 5" id="KW-0808">Transferase</keyword>
<dbReference type="CDD" id="cd02440">
    <property type="entry name" value="AdoMet_MTases"/>
    <property type="match status" value="1"/>
</dbReference>
<dbReference type="InterPro" id="IPR004033">
    <property type="entry name" value="UbiE/COQ5_MeTrFase"/>
</dbReference>
<dbReference type="GO" id="GO:0006744">
    <property type="term" value="P:ubiquinone biosynthetic process"/>
    <property type="evidence" value="ECO:0007669"/>
    <property type="project" value="UniProtKB-UniPathway"/>
</dbReference>
<dbReference type="InterPro" id="IPR029063">
    <property type="entry name" value="SAM-dependent_MTases_sf"/>
</dbReference>
<dbReference type="EC" id="2.1.1.163" evidence="5"/>